<keyword evidence="3" id="KW-1185">Reference proteome</keyword>
<gene>
    <name evidence="2" type="ORF">CCAP1982_LOCUS13848</name>
</gene>
<accession>A0A811V4L5</accession>
<sequence>MSRVMKIVGKTQIATWQLQAPQVAFTSPTRHFGWRLTSKLPLLTATAFWVAERKVEKPAISLHLQFCTCAQSRQQQQQNNNNVQQDQAAARATE</sequence>
<comment type="caution">
    <text evidence="2">The sequence shown here is derived from an EMBL/GenBank/DDBJ whole genome shotgun (WGS) entry which is preliminary data.</text>
</comment>
<proteinExistence type="predicted"/>
<evidence type="ECO:0000256" key="1">
    <source>
        <dbReference type="SAM" id="MobiDB-lite"/>
    </source>
</evidence>
<organism evidence="2 3">
    <name type="scientific">Ceratitis capitata</name>
    <name type="common">Mediterranean fruit fly</name>
    <name type="synonym">Tephritis capitata</name>
    <dbReference type="NCBI Taxonomy" id="7213"/>
    <lineage>
        <taxon>Eukaryota</taxon>
        <taxon>Metazoa</taxon>
        <taxon>Ecdysozoa</taxon>
        <taxon>Arthropoda</taxon>
        <taxon>Hexapoda</taxon>
        <taxon>Insecta</taxon>
        <taxon>Pterygota</taxon>
        <taxon>Neoptera</taxon>
        <taxon>Endopterygota</taxon>
        <taxon>Diptera</taxon>
        <taxon>Brachycera</taxon>
        <taxon>Muscomorpha</taxon>
        <taxon>Tephritoidea</taxon>
        <taxon>Tephritidae</taxon>
        <taxon>Ceratitis</taxon>
        <taxon>Ceratitis</taxon>
    </lineage>
</organism>
<feature type="region of interest" description="Disordered" evidence="1">
    <location>
        <begin position="75"/>
        <end position="94"/>
    </location>
</feature>
<reference evidence="2" key="1">
    <citation type="submission" date="2020-11" db="EMBL/GenBank/DDBJ databases">
        <authorList>
            <person name="Whitehead M."/>
        </authorList>
    </citation>
    <scope>NUCLEOTIDE SEQUENCE</scope>
    <source>
        <strain evidence="2">EGII</strain>
    </source>
</reference>
<evidence type="ECO:0000313" key="2">
    <source>
        <dbReference type="EMBL" id="CAD7005488.1"/>
    </source>
</evidence>
<evidence type="ECO:0000313" key="3">
    <source>
        <dbReference type="Proteomes" id="UP000606786"/>
    </source>
</evidence>
<name>A0A811V4L5_CERCA</name>
<dbReference type="EMBL" id="CAJHJT010000034">
    <property type="protein sequence ID" value="CAD7005488.1"/>
    <property type="molecule type" value="Genomic_DNA"/>
</dbReference>
<dbReference type="AlphaFoldDB" id="A0A811V4L5"/>
<protein>
    <submittedName>
        <fullName evidence="2">(Mediterranean fruit fly) hypothetical protein</fullName>
    </submittedName>
</protein>
<dbReference type="Proteomes" id="UP000606786">
    <property type="component" value="Unassembled WGS sequence"/>
</dbReference>